<proteinExistence type="predicted"/>
<organism evidence="1">
    <name type="scientific">Octopus bimaculoides</name>
    <name type="common">California two-spotted octopus</name>
    <dbReference type="NCBI Taxonomy" id="37653"/>
    <lineage>
        <taxon>Eukaryota</taxon>
        <taxon>Metazoa</taxon>
        <taxon>Spiralia</taxon>
        <taxon>Lophotrochozoa</taxon>
        <taxon>Mollusca</taxon>
        <taxon>Cephalopoda</taxon>
        <taxon>Coleoidea</taxon>
        <taxon>Octopodiformes</taxon>
        <taxon>Octopoda</taxon>
        <taxon>Incirrata</taxon>
        <taxon>Octopodidae</taxon>
        <taxon>Octopus</taxon>
    </lineage>
</organism>
<dbReference type="AlphaFoldDB" id="A0A0L8GJE8"/>
<sequence>MSSISASLTSSTCVFESLLCGVELGESKISFTGTSLMFGNVVCGAAQSEVSQ</sequence>
<evidence type="ECO:0000313" key="1">
    <source>
        <dbReference type="EMBL" id="KOF76640.1"/>
    </source>
</evidence>
<name>A0A0L8GJE8_OCTBM</name>
<accession>A0A0L8GJE8</accession>
<gene>
    <name evidence="1" type="ORF">OCBIM_22033102mg</name>
</gene>
<dbReference type="EMBL" id="KQ421727">
    <property type="protein sequence ID" value="KOF76640.1"/>
    <property type="molecule type" value="Genomic_DNA"/>
</dbReference>
<reference evidence="1" key="1">
    <citation type="submission" date="2015-07" db="EMBL/GenBank/DDBJ databases">
        <title>MeaNS - Measles Nucleotide Surveillance Program.</title>
        <authorList>
            <person name="Tran T."/>
            <person name="Druce J."/>
        </authorList>
    </citation>
    <scope>NUCLEOTIDE SEQUENCE</scope>
    <source>
        <strain evidence="1">UCB-OBI-ISO-001</strain>
        <tissue evidence="1">Gonad</tissue>
    </source>
</reference>
<protein>
    <submittedName>
        <fullName evidence="1">Uncharacterized protein</fullName>
    </submittedName>
</protein>